<dbReference type="EMBL" id="BSNF01000001">
    <property type="protein sequence ID" value="GLQ05906.1"/>
    <property type="molecule type" value="Genomic_DNA"/>
</dbReference>
<dbReference type="InterPro" id="IPR002821">
    <property type="entry name" value="Hydantoinase_A"/>
</dbReference>
<sequence>MLRIGIDVGGTNTDAVLVDREAVCGAVKTPTTRDVTTGIKTALKDLISQCGDQAREAASVTIGTTHFLNAVVERRRLNRVAALRICLPASASLPPFVDWPEDISGPVNAGSYMVEGGSEYDGRPITRLDEAGIAGIARKLRQDGVSSVGVSSVFSPLNPGYEERAREILQNEYPDVRVTCSHSLGRIGLLERENATLLNAALLDLAAETTEAFENALTDTGIRGKLYISLNDGTVAEAATARQYPVYCFASGATNSMRGATFLTRLENAIVCDVGGTTTDIGCLVNGFPREANSVVTIGGVRTLFRMPDIVSIGIGGGTRVQDAPLRVGPDSVGFRLLEKALVFGGDELTLTDIAVAAGLMQAGDRNALSHVSEDLVDRVLHRVRTDIATHVDRMKTSAEEVPLIAVGGGAPLIPEVLDGISRVHLVENASVANAVGAAIAQVSGETDQVFQGLSREDALATAHRLAKEKALAAGAIQGSLKVVEMEDIPIAYLPGHAIRARVRVVGEIG</sequence>
<evidence type="ECO:0000313" key="4">
    <source>
        <dbReference type="Proteomes" id="UP001161409"/>
    </source>
</evidence>
<organism evidence="3 4">
    <name type="scientific">Sneathiella chinensis</name>
    <dbReference type="NCBI Taxonomy" id="349750"/>
    <lineage>
        <taxon>Bacteria</taxon>
        <taxon>Pseudomonadati</taxon>
        <taxon>Pseudomonadota</taxon>
        <taxon>Alphaproteobacteria</taxon>
        <taxon>Sneathiellales</taxon>
        <taxon>Sneathiellaceae</taxon>
        <taxon>Sneathiella</taxon>
    </lineage>
</organism>
<dbReference type="Proteomes" id="UP001161409">
    <property type="component" value="Unassembled WGS sequence"/>
</dbReference>
<dbReference type="InterPro" id="IPR008040">
    <property type="entry name" value="Hydant_A_N"/>
</dbReference>
<dbReference type="Pfam" id="PF05378">
    <property type="entry name" value="Hydant_A_N"/>
    <property type="match status" value="1"/>
</dbReference>
<reference evidence="3" key="2">
    <citation type="submission" date="2023-01" db="EMBL/GenBank/DDBJ databases">
        <title>Draft genome sequence of Sneathiella chinensis strain NBRC 103408.</title>
        <authorList>
            <person name="Sun Q."/>
            <person name="Mori K."/>
        </authorList>
    </citation>
    <scope>NUCLEOTIDE SEQUENCE</scope>
    <source>
        <strain evidence="3">NBRC 103408</strain>
    </source>
</reference>
<dbReference type="PANTHER" id="PTHR11365">
    <property type="entry name" value="5-OXOPROLINASE RELATED"/>
    <property type="match status" value="1"/>
</dbReference>
<gene>
    <name evidence="3" type="primary">hyuA</name>
    <name evidence="3" type="ORF">GCM10007924_11270</name>
</gene>
<reference evidence="3" key="1">
    <citation type="journal article" date="2014" name="Int. J. Syst. Evol. Microbiol.">
        <title>Complete genome of a new Firmicutes species belonging to the dominant human colonic microbiota ('Ruminococcus bicirculans') reveals two chromosomes and a selective capacity to utilize plant glucans.</title>
        <authorList>
            <consortium name="NISC Comparative Sequencing Program"/>
            <person name="Wegmann U."/>
            <person name="Louis P."/>
            <person name="Goesmann A."/>
            <person name="Henrissat B."/>
            <person name="Duncan S.H."/>
            <person name="Flint H.J."/>
        </authorList>
    </citation>
    <scope>NUCLEOTIDE SEQUENCE</scope>
    <source>
        <strain evidence="3">NBRC 103408</strain>
    </source>
</reference>
<dbReference type="RefSeq" id="WP_169559863.1">
    <property type="nucleotide sequence ID" value="NZ_BSNF01000001.1"/>
</dbReference>
<feature type="domain" description="Hydantoinase/oxoprolinase N-terminal" evidence="2">
    <location>
        <begin position="3"/>
        <end position="172"/>
    </location>
</feature>
<keyword evidence="4" id="KW-1185">Reference proteome</keyword>
<evidence type="ECO:0000259" key="1">
    <source>
        <dbReference type="Pfam" id="PF01968"/>
    </source>
</evidence>
<feature type="domain" description="Hydantoinase A/oxoprolinase" evidence="1">
    <location>
        <begin position="192"/>
        <end position="362"/>
    </location>
</feature>
<dbReference type="InterPro" id="IPR045079">
    <property type="entry name" value="Oxoprolinase-like"/>
</dbReference>
<evidence type="ECO:0000313" key="3">
    <source>
        <dbReference type="EMBL" id="GLQ05906.1"/>
    </source>
</evidence>
<dbReference type="PANTHER" id="PTHR11365:SF10">
    <property type="entry name" value="HYDANTOINASE_OXOPROLINASE"/>
    <property type="match status" value="1"/>
</dbReference>
<protein>
    <submittedName>
        <fullName evidence="3">Hydantoinase</fullName>
    </submittedName>
</protein>
<name>A0ABQ5U5Z5_9PROT</name>
<dbReference type="SUPFAM" id="SSF53067">
    <property type="entry name" value="Actin-like ATPase domain"/>
    <property type="match status" value="2"/>
</dbReference>
<dbReference type="Gene3D" id="3.30.420.40">
    <property type="match status" value="1"/>
</dbReference>
<evidence type="ECO:0000259" key="2">
    <source>
        <dbReference type="Pfam" id="PF05378"/>
    </source>
</evidence>
<dbReference type="Pfam" id="PF01968">
    <property type="entry name" value="Hydantoinase_A"/>
    <property type="match status" value="1"/>
</dbReference>
<dbReference type="InterPro" id="IPR043129">
    <property type="entry name" value="ATPase_NBD"/>
</dbReference>
<comment type="caution">
    <text evidence="3">The sequence shown here is derived from an EMBL/GenBank/DDBJ whole genome shotgun (WGS) entry which is preliminary data.</text>
</comment>
<accession>A0ABQ5U5Z5</accession>
<proteinExistence type="predicted"/>